<dbReference type="Pfam" id="PF00440">
    <property type="entry name" value="TetR_N"/>
    <property type="match status" value="1"/>
</dbReference>
<dbReference type="InterPro" id="IPR009057">
    <property type="entry name" value="Homeodomain-like_sf"/>
</dbReference>
<reference evidence="5" key="1">
    <citation type="submission" date="2016-10" db="EMBL/GenBank/DDBJ databases">
        <authorList>
            <person name="Varghese N."/>
            <person name="Submissions S."/>
        </authorList>
    </citation>
    <scope>NUCLEOTIDE SEQUENCE [LARGE SCALE GENOMIC DNA]</scope>
    <source>
        <strain evidence="5">CGMCC 4.6858</strain>
    </source>
</reference>
<keyword evidence="3" id="KW-0804">Transcription</keyword>
<evidence type="ECO:0000256" key="2">
    <source>
        <dbReference type="ARBA" id="ARBA00023125"/>
    </source>
</evidence>
<keyword evidence="2 4" id="KW-0238">DNA-binding</keyword>
<dbReference type="RefSeq" id="WP_090860521.1">
    <property type="nucleotide sequence ID" value="NZ_FMZM01000015.1"/>
</dbReference>
<sequence>MPRPRQFDEPALLDAAIELFWSHGYADTSIADVALASTVGNGSIYAAYRSKDGLYLQAVVRYCRRLTETVREAMQGSSGDVATSLRAYLELIICDCVSQPGRRGCLMLNSLTLVDRVPELRPVIDATTRELQEIVAARLRRDLAGGADQVDVEGLSAHYVTLSQGLIHRSRLGHGPDELRAVADATLRFSPGRSA</sequence>
<dbReference type="GO" id="GO:0003677">
    <property type="term" value="F:DNA binding"/>
    <property type="evidence" value="ECO:0007669"/>
    <property type="project" value="UniProtKB-UniRule"/>
</dbReference>
<dbReference type="SUPFAM" id="SSF48498">
    <property type="entry name" value="Tetracyclin repressor-like, C-terminal domain"/>
    <property type="match status" value="1"/>
</dbReference>
<dbReference type="SUPFAM" id="SSF46689">
    <property type="entry name" value="Homeodomain-like"/>
    <property type="match status" value="1"/>
</dbReference>
<evidence type="ECO:0000313" key="5">
    <source>
        <dbReference type="Proteomes" id="UP000199034"/>
    </source>
</evidence>
<dbReference type="InterPro" id="IPR001647">
    <property type="entry name" value="HTH_TetR"/>
</dbReference>
<evidence type="ECO:0000256" key="3">
    <source>
        <dbReference type="ARBA" id="ARBA00023163"/>
    </source>
</evidence>
<dbReference type="Gene3D" id="1.10.357.10">
    <property type="entry name" value="Tetracycline Repressor, domain 2"/>
    <property type="match status" value="1"/>
</dbReference>
<proteinExistence type="predicted"/>
<keyword evidence="5" id="KW-1185">Reference proteome</keyword>
<dbReference type="Gene3D" id="1.10.10.60">
    <property type="entry name" value="Homeodomain-like"/>
    <property type="match status" value="1"/>
</dbReference>
<dbReference type="STRING" id="1045774.SAMN05421872_11510"/>
<protein>
    <submittedName>
        <fullName evidence="4">DNA-binding transcriptional regulator, AcrR family</fullName>
    </submittedName>
</protein>
<dbReference type="AlphaFoldDB" id="A0A1G7A799"/>
<name>A0A1G7A799_9ACTN</name>
<evidence type="ECO:0000256" key="1">
    <source>
        <dbReference type="ARBA" id="ARBA00023015"/>
    </source>
</evidence>
<dbReference type="Proteomes" id="UP000199034">
    <property type="component" value="Unassembled WGS sequence"/>
</dbReference>
<keyword evidence="1" id="KW-0805">Transcription regulation</keyword>
<dbReference type="EMBL" id="FMZM01000015">
    <property type="protein sequence ID" value="SDE10699.1"/>
    <property type="molecule type" value="Genomic_DNA"/>
</dbReference>
<evidence type="ECO:0000313" key="4">
    <source>
        <dbReference type="EMBL" id="SDE10699.1"/>
    </source>
</evidence>
<dbReference type="PRINTS" id="PR00455">
    <property type="entry name" value="HTHTETR"/>
</dbReference>
<dbReference type="PANTHER" id="PTHR47506:SF10">
    <property type="entry name" value="TRANSCRIPTIONAL REGULATORY PROTEIN"/>
    <property type="match status" value="1"/>
</dbReference>
<accession>A0A1G7A799</accession>
<dbReference type="PANTHER" id="PTHR47506">
    <property type="entry name" value="TRANSCRIPTIONAL REGULATORY PROTEIN"/>
    <property type="match status" value="1"/>
</dbReference>
<dbReference type="OrthoDB" id="9805134at2"/>
<dbReference type="InterPro" id="IPR036271">
    <property type="entry name" value="Tet_transcr_reg_TetR-rel_C_sf"/>
</dbReference>
<organism evidence="4 5">
    <name type="scientific">Nocardioides lianchengensis</name>
    <dbReference type="NCBI Taxonomy" id="1045774"/>
    <lineage>
        <taxon>Bacteria</taxon>
        <taxon>Bacillati</taxon>
        <taxon>Actinomycetota</taxon>
        <taxon>Actinomycetes</taxon>
        <taxon>Propionibacteriales</taxon>
        <taxon>Nocardioidaceae</taxon>
        <taxon>Nocardioides</taxon>
    </lineage>
</organism>
<gene>
    <name evidence="4" type="ORF">SAMN05421872_11510</name>
</gene>
<dbReference type="PROSITE" id="PS50977">
    <property type="entry name" value="HTH_TETR_2"/>
    <property type="match status" value="1"/>
</dbReference>